<dbReference type="InterPro" id="IPR041347">
    <property type="entry name" value="MftR_C"/>
</dbReference>
<keyword evidence="2 4" id="KW-0238">DNA-binding</keyword>
<dbReference type="InterPro" id="IPR009057">
    <property type="entry name" value="Homeodomain-like_sf"/>
</dbReference>
<proteinExistence type="predicted"/>
<dbReference type="Gene3D" id="1.10.357.10">
    <property type="entry name" value="Tetracycline Repressor, domain 2"/>
    <property type="match status" value="1"/>
</dbReference>
<evidence type="ECO:0000256" key="3">
    <source>
        <dbReference type="ARBA" id="ARBA00023163"/>
    </source>
</evidence>
<evidence type="ECO:0000256" key="1">
    <source>
        <dbReference type="ARBA" id="ARBA00023015"/>
    </source>
</evidence>
<dbReference type="GO" id="GO:0003700">
    <property type="term" value="F:DNA-binding transcription factor activity"/>
    <property type="evidence" value="ECO:0007669"/>
    <property type="project" value="TreeGrafter"/>
</dbReference>
<keyword evidence="5" id="KW-0472">Membrane</keyword>
<dbReference type="Pfam" id="PF17754">
    <property type="entry name" value="TetR_C_14"/>
    <property type="match status" value="1"/>
</dbReference>
<evidence type="ECO:0000256" key="4">
    <source>
        <dbReference type="PROSITE-ProRule" id="PRU00335"/>
    </source>
</evidence>
<gene>
    <name evidence="7" type="ORF">H7C19_15405</name>
</gene>
<keyword evidence="5" id="KW-0812">Transmembrane</keyword>
<feature type="DNA-binding region" description="H-T-H motif" evidence="4">
    <location>
        <begin position="21"/>
        <end position="40"/>
    </location>
</feature>
<keyword evidence="3" id="KW-0804">Transcription</keyword>
<comment type="caution">
    <text evidence="7">The sequence shown here is derived from an EMBL/GenBank/DDBJ whole genome shotgun (WGS) entry which is preliminary data.</text>
</comment>
<dbReference type="AlphaFoldDB" id="A0A7X0RR79"/>
<dbReference type="InterPro" id="IPR050109">
    <property type="entry name" value="HTH-type_TetR-like_transc_reg"/>
</dbReference>
<feature type="transmembrane region" description="Helical" evidence="5">
    <location>
        <begin position="136"/>
        <end position="157"/>
    </location>
</feature>
<organism evidence="7 8">
    <name type="scientific">Cohnella nanjingensis</name>
    <dbReference type="NCBI Taxonomy" id="1387779"/>
    <lineage>
        <taxon>Bacteria</taxon>
        <taxon>Bacillati</taxon>
        <taxon>Bacillota</taxon>
        <taxon>Bacilli</taxon>
        <taxon>Bacillales</taxon>
        <taxon>Paenibacillaceae</taxon>
        <taxon>Cohnella</taxon>
    </lineage>
</organism>
<dbReference type="SUPFAM" id="SSF46689">
    <property type="entry name" value="Homeodomain-like"/>
    <property type="match status" value="1"/>
</dbReference>
<evidence type="ECO:0000256" key="2">
    <source>
        <dbReference type="ARBA" id="ARBA00023125"/>
    </source>
</evidence>
<dbReference type="Gene3D" id="1.10.10.60">
    <property type="entry name" value="Homeodomain-like"/>
    <property type="match status" value="1"/>
</dbReference>
<reference evidence="7 8" key="1">
    <citation type="submission" date="2020-08" db="EMBL/GenBank/DDBJ databases">
        <title>Cohnella phylogeny.</title>
        <authorList>
            <person name="Dunlap C."/>
        </authorList>
    </citation>
    <scope>NUCLEOTIDE SEQUENCE [LARGE SCALE GENOMIC DNA]</scope>
    <source>
        <strain evidence="7 8">DSM 28246</strain>
    </source>
</reference>
<dbReference type="PANTHER" id="PTHR30055:SF234">
    <property type="entry name" value="HTH-TYPE TRANSCRIPTIONAL REGULATOR BETI"/>
    <property type="match status" value="1"/>
</dbReference>
<evidence type="ECO:0000256" key="5">
    <source>
        <dbReference type="SAM" id="Phobius"/>
    </source>
</evidence>
<dbReference type="GO" id="GO:0000976">
    <property type="term" value="F:transcription cis-regulatory region binding"/>
    <property type="evidence" value="ECO:0007669"/>
    <property type="project" value="TreeGrafter"/>
</dbReference>
<name>A0A7X0RR79_9BACL</name>
<accession>A0A7X0RR79</accession>
<evidence type="ECO:0000259" key="6">
    <source>
        <dbReference type="PROSITE" id="PS50977"/>
    </source>
</evidence>
<feature type="domain" description="HTH tetR-type" evidence="6">
    <location>
        <begin position="1"/>
        <end position="58"/>
    </location>
</feature>
<keyword evidence="1" id="KW-0805">Transcription regulation</keyword>
<dbReference type="Proteomes" id="UP000547209">
    <property type="component" value="Unassembled WGS sequence"/>
</dbReference>
<dbReference type="EMBL" id="JACJVP010000024">
    <property type="protein sequence ID" value="MBB6672065.1"/>
    <property type="molecule type" value="Genomic_DNA"/>
</dbReference>
<protein>
    <submittedName>
        <fullName evidence="7">TetR family transcriptional regulator</fullName>
    </submittedName>
</protein>
<evidence type="ECO:0000313" key="8">
    <source>
        <dbReference type="Proteomes" id="UP000547209"/>
    </source>
</evidence>
<dbReference type="Pfam" id="PF00440">
    <property type="entry name" value="TetR_N"/>
    <property type="match status" value="1"/>
</dbReference>
<dbReference type="PROSITE" id="PS50977">
    <property type="entry name" value="HTH_TETR_2"/>
    <property type="match status" value="1"/>
</dbReference>
<dbReference type="PRINTS" id="PR00455">
    <property type="entry name" value="HTHTETR"/>
</dbReference>
<evidence type="ECO:0000313" key="7">
    <source>
        <dbReference type="EMBL" id="MBB6672065.1"/>
    </source>
</evidence>
<keyword evidence="5" id="KW-1133">Transmembrane helix</keyword>
<dbReference type="PANTHER" id="PTHR30055">
    <property type="entry name" value="HTH-TYPE TRANSCRIPTIONAL REGULATOR RUTR"/>
    <property type="match status" value="1"/>
</dbReference>
<dbReference type="InterPro" id="IPR001647">
    <property type="entry name" value="HTH_TetR"/>
</dbReference>
<keyword evidence="8" id="KW-1185">Reference proteome</keyword>
<sequence length="181" mass="20129">MAAIQRHAMRLFREKGYQATTVEQIAEAAEVSPSTFFRYFPTKEDVVVRDDYDPLLIEAFEGQPPDLSPFQALRNAMQAGLREIAPDELTTLLRERNRLILTVPELRAAMMSNLSDTMLLLARLVARRVGRAEDDLAVQTFAGAFVGAIFAVMNLHATDPEADFGDLLDRALSHLEAGLPL</sequence>